<dbReference type="Proteomes" id="UP000199759">
    <property type="component" value="Unassembled WGS sequence"/>
</dbReference>
<organism evidence="2 3">
    <name type="scientific">Maricaulis salignorans</name>
    <dbReference type="NCBI Taxonomy" id="144026"/>
    <lineage>
        <taxon>Bacteria</taxon>
        <taxon>Pseudomonadati</taxon>
        <taxon>Pseudomonadota</taxon>
        <taxon>Alphaproteobacteria</taxon>
        <taxon>Maricaulales</taxon>
        <taxon>Maricaulaceae</taxon>
        <taxon>Maricaulis</taxon>
    </lineage>
</organism>
<dbReference type="EMBL" id="FNHG01000002">
    <property type="protein sequence ID" value="SDL81995.1"/>
    <property type="molecule type" value="Genomic_DNA"/>
</dbReference>
<keyword evidence="3" id="KW-1185">Reference proteome</keyword>
<proteinExistence type="predicted"/>
<dbReference type="OrthoDB" id="8478731at2"/>
<dbReference type="RefSeq" id="WP_143024024.1">
    <property type="nucleotide sequence ID" value="NZ_FNHG01000002.1"/>
</dbReference>
<dbReference type="STRING" id="144026.SAMN04488568_102232"/>
<evidence type="ECO:0000313" key="3">
    <source>
        <dbReference type="Proteomes" id="UP000199759"/>
    </source>
</evidence>
<keyword evidence="1" id="KW-0732">Signal</keyword>
<protein>
    <submittedName>
        <fullName evidence="2">Uncharacterized protein</fullName>
    </submittedName>
</protein>
<evidence type="ECO:0000256" key="1">
    <source>
        <dbReference type="SAM" id="SignalP"/>
    </source>
</evidence>
<name>A0A1G9N812_9PROT</name>
<reference evidence="2 3" key="1">
    <citation type="submission" date="2016-10" db="EMBL/GenBank/DDBJ databases">
        <authorList>
            <person name="de Groot N.N."/>
        </authorList>
    </citation>
    <scope>NUCLEOTIDE SEQUENCE [LARGE SCALE GENOMIC DNA]</scope>
    <source>
        <strain evidence="2 3">DSM 16077</strain>
    </source>
</reference>
<feature type="signal peptide" evidence="1">
    <location>
        <begin position="1"/>
        <end position="23"/>
    </location>
</feature>
<feature type="chain" id="PRO_5011655616" evidence="1">
    <location>
        <begin position="24"/>
        <end position="540"/>
    </location>
</feature>
<sequence>MSSWTIIFRASGLALVLGSTALAQGPIEVQSLDALDPLEVGLPDAALGISLWDGSDADMASRVLALLPEASREGYASPALADLARSVLSSGGYPPAGGRGNPGLPVLRADRLLAAGGVFEAYDLLERTPNLNQNEALSRLHAELAFATGNTRSACHSADALLRGREQAYWLRARAVCLALDGQDSAAELTAELARNSSEDAGYDTMLYALTLDGSPPQALPLIDSGLKLSMAFQLDSETDLDTLEVSAAPGWLQRFVHGRAMPAPVPASEPAQALAAALALSGPGRTAGLETVLVQGVDRSIAAGALSGLLDDAVAGDRFTVAARRYGREVHTIPVTRDTLGDGYRFALAALLSGDLRTASQWRDALMDGPPQPQPITAFDETGKPIDPLDDAMMVEVPPAWVPPSPRRMVNLDLAIALARDRLSGDQTAALLGAHFEAYGPSALPDMLAFNRLGAGEVAGLRPALLLSAPATVGPEVLAMEAAARSGAGAEAAMLAIAVLAGSPLNAETLSRSIVVLDQLGLRRAALDLLLERLVARAV</sequence>
<dbReference type="AlphaFoldDB" id="A0A1G9N812"/>
<accession>A0A1G9N812</accession>
<evidence type="ECO:0000313" key="2">
    <source>
        <dbReference type="EMBL" id="SDL81995.1"/>
    </source>
</evidence>
<gene>
    <name evidence="2" type="ORF">SAMN04488568_102232</name>
</gene>